<dbReference type="SUPFAM" id="SSF55048">
    <property type="entry name" value="Probable ACP-binding domain of malonyl-CoA ACP transacylase"/>
    <property type="match status" value="1"/>
</dbReference>
<dbReference type="SUPFAM" id="SSF52151">
    <property type="entry name" value="FabD/lysophospholipase-like"/>
    <property type="match status" value="1"/>
</dbReference>
<comment type="caution">
    <text evidence="6">The sequence shown here is derived from an EMBL/GenBank/DDBJ whole genome shotgun (WGS) entry which is preliminary data.</text>
</comment>
<dbReference type="InterPro" id="IPR016035">
    <property type="entry name" value="Acyl_Trfase/lysoPLipase"/>
</dbReference>
<feature type="domain" description="Malonyl-CoA:ACP transacylase (MAT)" evidence="5">
    <location>
        <begin position="21"/>
        <end position="316"/>
    </location>
</feature>
<dbReference type="PANTHER" id="PTHR42681">
    <property type="entry name" value="MALONYL-COA-ACYL CARRIER PROTEIN TRANSACYLASE, MITOCHONDRIAL"/>
    <property type="match status" value="1"/>
</dbReference>
<proteinExistence type="predicted"/>
<accession>A0A7K1V3V0</accession>
<organism evidence="6 7">
    <name type="scientific">Nocardia terrae</name>
    <dbReference type="NCBI Taxonomy" id="2675851"/>
    <lineage>
        <taxon>Bacteria</taxon>
        <taxon>Bacillati</taxon>
        <taxon>Actinomycetota</taxon>
        <taxon>Actinomycetes</taxon>
        <taxon>Mycobacteriales</taxon>
        <taxon>Nocardiaceae</taxon>
        <taxon>Nocardia</taxon>
    </lineage>
</organism>
<dbReference type="Proteomes" id="UP000466794">
    <property type="component" value="Unassembled WGS sequence"/>
</dbReference>
<dbReference type="RefSeq" id="WP_157390901.1">
    <property type="nucleotide sequence ID" value="NZ_WRPP01000006.1"/>
</dbReference>
<dbReference type="GO" id="GO:0005829">
    <property type="term" value="C:cytosol"/>
    <property type="evidence" value="ECO:0007669"/>
    <property type="project" value="TreeGrafter"/>
</dbReference>
<dbReference type="InterPro" id="IPR001227">
    <property type="entry name" value="Ac_transferase_dom_sf"/>
</dbReference>
<evidence type="ECO:0000313" key="7">
    <source>
        <dbReference type="Proteomes" id="UP000466794"/>
    </source>
</evidence>
<evidence type="ECO:0000313" key="6">
    <source>
        <dbReference type="EMBL" id="MVU81303.1"/>
    </source>
</evidence>
<evidence type="ECO:0000256" key="4">
    <source>
        <dbReference type="ARBA" id="ARBA00048462"/>
    </source>
</evidence>
<protein>
    <recommendedName>
        <fullName evidence="1">[acyl-carrier-protein] S-malonyltransferase</fullName>
        <ecNumber evidence="1">2.3.1.39</ecNumber>
    </recommendedName>
</protein>
<name>A0A7K1V3V0_9NOCA</name>
<dbReference type="GO" id="GO:0004314">
    <property type="term" value="F:[acyl-carrier-protein] S-malonyltransferase activity"/>
    <property type="evidence" value="ECO:0007669"/>
    <property type="project" value="UniProtKB-EC"/>
</dbReference>
<dbReference type="EMBL" id="WRPP01000006">
    <property type="protein sequence ID" value="MVU81303.1"/>
    <property type="molecule type" value="Genomic_DNA"/>
</dbReference>
<dbReference type="PANTHER" id="PTHR42681:SF1">
    <property type="entry name" value="MALONYL-COA-ACYL CARRIER PROTEIN TRANSACYLASE, MITOCHONDRIAL"/>
    <property type="match status" value="1"/>
</dbReference>
<reference evidence="6 7" key="1">
    <citation type="submission" date="2019-12" db="EMBL/GenBank/DDBJ databases">
        <title>Nocardia sp. nov. ET3-3 isolated from soil.</title>
        <authorList>
            <person name="Kanchanasin P."/>
            <person name="Tanasupawat S."/>
            <person name="Yuki M."/>
            <person name="Kudo T."/>
        </authorList>
    </citation>
    <scope>NUCLEOTIDE SEQUENCE [LARGE SCALE GENOMIC DNA]</scope>
    <source>
        <strain evidence="6 7">ET3-3</strain>
    </source>
</reference>
<gene>
    <name evidence="6" type="ORF">GPX89_29185</name>
</gene>
<evidence type="ECO:0000259" key="5">
    <source>
        <dbReference type="SMART" id="SM00827"/>
    </source>
</evidence>
<comment type="catalytic activity">
    <reaction evidence="4">
        <text>holo-[ACP] + malonyl-CoA = malonyl-[ACP] + CoA</text>
        <dbReference type="Rhea" id="RHEA:41792"/>
        <dbReference type="Rhea" id="RHEA-COMP:9623"/>
        <dbReference type="Rhea" id="RHEA-COMP:9685"/>
        <dbReference type="ChEBI" id="CHEBI:57287"/>
        <dbReference type="ChEBI" id="CHEBI:57384"/>
        <dbReference type="ChEBI" id="CHEBI:64479"/>
        <dbReference type="ChEBI" id="CHEBI:78449"/>
        <dbReference type="EC" id="2.3.1.39"/>
    </reaction>
</comment>
<evidence type="ECO:0000256" key="3">
    <source>
        <dbReference type="ARBA" id="ARBA00023315"/>
    </source>
</evidence>
<keyword evidence="7" id="KW-1185">Reference proteome</keyword>
<dbReference type="AlphaFoldDB" id="A0A7K1V3V0"/>
<dbReference type="SMART" id="SM00827">
    <property type="entry name" value="PKS_AT"/>
    <property type="match status" value="1"/>
</dbReference>
<keyword evidence="3 6" id="KW-0012">Acyltransferase</keyword>
<dbReference type="Pfam" id="PF00698">
    <property type="entry name" value="Acyl_transf_1"/>
    <property type="match status" value="1"/>
</dbReference>
<dbReference type="InterPro" id="IPR016036">
    <property type="entry name" value="Malonyl_transacylase_ACP-bd"/>
</dbReference>
<evidence type="ECO:0000256" key="1">
    <source>
        <dbReference type="ARBA" id="ARBA00013258"/>
    </source>
</evidence>
<dbReference type="Gene3D" id="3.40.366.10">
    <property type="entry name" value="Malonyl-Coenzyme A Acyl Carrier Protein, domain 2"/>
    <property type="match status" value="1"/>
</dbReference>
<dbReference type="EC" id="2.3.1.39" evidence="1"/>
<keyword evidence="2 6" id="KW-0808">Transferase</keyword>
<dbReference type="InterPro" id="IPR050858">
    <property type="entry name" value="Mal-CoA-ACP_Trans/PKS_FabD"/>
</dbReference>
<evidence type="ECO:0000256" key="2">
    <source>
        <dbReference type="ARBA" id="ARBA00022679"/>
    </source>
</evidence>
<dbReference type="InterPro" id="IPR014043">
    <property type="entry name" value="Acyl_transferase_dom"/>
</dbReference>
<sequence length="321" mass="32801">MNGSAVIADRPTEFVAPIAVLCPGQGSQKPGMLSPWLALPGVEKQLSEWSQLAGMDLMRLGTAADASEIVDTAVAQPLVVAMSLIALQELQAVGTLTSDTIIAGHSVGELAAAVGAGVISSSDAIALAAVRGRVMASACGLAKTGMSAVLGGELSQVLVKLDELGLMPANYNGAGQVVVAGRIDALCALSADPPPGTKVVALRVAGAFHTSFMASAQERFTYEIRNIHANNPIRPLLSNADGKFVTSGDDALARIAAQITRPVRWDLCTETLASSAVSAVVELPPAGALTGIARRELPDVARRPLRTPVDLLSADLTGAGA</sequence>
<dbReference type="GO" id="GO:0006633">
    <property type="term" value="P:fatty acid biosynthetic process"/>
    <property type="evidence" value="ECO:0007669"/>
    <property type="project" value="TreeGrafter"/>
</dbReference>
<dbReference type="Gene3D" id="3.30.70.250">
    <property type="entry name" value="Malonyl-CoA ACP transacylase, ACP-binding"/>
    <property type="match status" value="1"/>
</dbReference>